<sequence>MPVEQGMKVYAFGSNGNYQLGLPQTDADFIVPQLTFMNETALKKIACGGNHTLMLMADGTCYGTGDNSMREIRDDTGTEILKGWHLLNDSESRYKDVTCGWEFTVICNSQNEILSRGIGGKGELGLGGMCKSDIFKKVMAFGKDDEVKLFSSFQNCCVLVNTGTKSTVYGWGSNMKCQLFEPRTGKKVDQPIKIFESTTDILDYVSMGKDFIVFVNKLGQIVDIKGNIPKGFQREEWLRADQKGIQVSCMWSSIHILKEGKIYSYGYGTFGQIFQNEENRSLSVEGFTTGSEHGILVLPDKHDKTQQVSCWGWGEHGNCGRLQSQQESQQEDVNDYSNMSSPLNTVMSGLPNGVRIFGGCSSTWIVVPH</sequence>
<protein>
    <submittedName>
        <fullName evidence="2">Uncharacterized protein</fullName>
    </submittedName>
</protein>
<dbReference type="Proteomes" id="UP000001640">
    <property type="component" value="Chromosome 6"/>
</dbReference>
<dbReference type="PANTHER" id="PTHR45982">
    <property type="entry name" value="REGULATOR OF CHROMOSOME CONDENSATION"/>
    <property type="match status" value="1"/>
</dbReference>
<dbReference type="STRING" id="1064592.G0VGM6"/>
<dbReference type="InParanoid" id="G0VGM6"/>
<dbReference type="SUPFAM" id="SSF50985">
    <property type="entry name" value="RCC1/BLIP-II"/>
    <property type="match status" value="1"/>
</dbReference>
<proteinExistence type="predicted"/>
<dbReference type="PANTHER" id="PTHR45982:SF1">
    <property type="entry name" value="REGULATOR OF CHROMOSOME CONDENSATION"/>
    <property type="match status" value="1"/>
</dbReference>
<dbReference type="OrthoDB" id="5370059at2759"/>
<dbReference type="Pfam" id="PF00415">
    <property type="entry name" value="RCC1"/>
    <property type="match status" value="1"/>
</dbReference>
<dbReference type="OMA" id="GWGANTK"/>
<dbReference type="KEGG" id="ncs:NCAS_0F01630"/>
<accession>G0VGM6</accession>
<dbReference type="InterPro" id="IPR009091">
    <property type="entry name" value="RCC1/BLIP-II"/>
</dbReference>
<feature type="repeat" description="RCC1" evidence="1">
    <location>
        <begin position="7"/>
        <end position="58"/>
    </location>
</feature>
<dbReference type="Gene3D" id="2.130.10.30">
    <property type="entry name" value="Regulator of chromosome condensation 1/beta-lactamase-inhibitor protein II"/>
    <property type="match status" value="2"/>
</dbReference>
<dbReference type="FunCoup" id="G0VGM6">
    <property type="interactions" value="136"/>
</dbReference>
<dbReference type="InterPro" id="IPR000408">
    <property type="entry name" value="Reg_chr_condens"/>
</dbReference>
<dbReference type="eggNOG" id="KOG1426">
    <property type="taxonomic scope" value="Eukaryota"/>
</dbReference>
<reference key="2">
    <citation type="submission" date="2011-08" db="EMBL/GenBank/DDBJ databases">
        <title>Genome sequence of Naumovozyma castellii.</title>
        <authorList>
            <person name="Gordon J.L."/>
            <person name="Armisen D."/>
            <person name="Proux-Wera E."/>
            <person name="OhEigeartaigh S.S."/>
            <person name="Byrne K.P."/>
            <person name="Wolfe K.H."/>
        </authorList>
    </citation>
    <scope>NUCLEOTIDE SEQUENCE</scope>
    <source>
        <strain>Type strain:CBS 4309</strain>
    </source>
</reference>
<dbReference type="GO" id="GO:0017183">
    <property type="term" value="P:protein histidyl modification to diphthamide"/>
    <property type="evidence" value="ECO:0007669"/>
    <property type="project" value="EnsemblFungi"/>
</dbReference>
<dbReference type="PROSITE" id="PS50012">
    <property type="entry name" value="RCC1_3"/>
    <property type="match status" value="1"/>
</dbReference>
<dbReference type="GO" id="GO:0005737">
    <property type="term" value="C:cytoplasm"/>
    <property type="evidence" value="ECO:0007669"/>
    <property type="project" value="EnsemblFungi"/>
</dbReference>
<dbReference type="HOGENOM" id="CLU_005210_0_0_1"/>
<gene>
    <name evidence="2" type="primary">NCAS0F01630</name>
    <name evidence="2" type="ordered locus">NCAS_0F01630</name>
</gene>
<evidence type="ECO:0000313" key="3">
    <source>
        <dbReference type="Proteomes" id="UP000001640"/>
    </source>
</evidence>
<dbReference type="GO" id="GO:0005085">
    <property type="term" value="F:guanyl-nucleotide exchange factor activity"/>
    <property type="evidence" value="ECO:0007669"/>
    <property type="project" value="TreeGrafter"/>
</dbReference>
<dbReference type="EMBL" id="HE576757">
    <property type="protein sequence ID" value="CCC70647.1"/>
    <property type="molecule type" value="Genomic_DNA"/>
</dbReference>
<dbReference type="RefSeq" id="XP_003677002.1">
    <property type="nucleotide sequence ID" value="XM_003676954.1"/>
</dbReference>
<dbReference type="GO" id="GO:0002098">
    <property type="term" value="P:tRNA wobble uridine modification"/>
    <property type="evidence" value="ECO:0007669"/>
    <property type="project" value="EnsemblFungi"/>
</dbReference>
<evidence type="ECO:0000256" key="1">
    <source>
        <dbReference type="PROSITE-ProRule" id="PRU00235"/>
    </source>
</evidence>
<organism evidence="2 3">
    <name type="scientific">Naumovozyma castellii</name>
    <name type="common">Yeast</name>
    <name type="synonym">Saccharomyces castellii</name>
    <dbReference type="NCBI Taxonomy" id="27288"/>
    <lineage>
        <taxon>Eukaryota</taxon>
        <taxon>Fungi</taxon>
        <taxon>Dikarya</taxon>
        <taxon>Ascomycota</taxon>
        <taxon>Saccharomycotina</taxon>
        <taxon>Saccharomycetes</taxon>
        <taxon>Saccharomycetales</taxon>
        <taxon>Saccharomycetaceae</taxon>
        <taxon>Naumovozyma</taxon>
    </lineage>
</organism>
<name>G0VGM6_NAUCA</name>
<reference evidence="2 3" key="1">
    <citation type="journal article" date="2011" name="Proc. Natl. Acad. Sci. U.S.A.">
        <title>Evolutionary erosion of yeast sex chromosomes by mating-type switching accidents.</title>
        <authorList>
            <person name="Gordon J.L."/>
            <person name="Armisen D."/>
            <person name="Proux-Wera E."/>
            <person name="Oheigeartaigh S.S."/>
            <person name="Byrne K.P."/>
            <person name="Wolfe K.H."/>
        </authorList>
    </citation>
    <scope>NUCLEOTIDE SEQUENCE [LARGE SCALE GENOMIC DNA]</scope>
    <source>
        <strain evidence="3">ATCC 76901 / BCRC 22586 / CBS 4309 / NBRC 1992 / NRRL Y-12630</strain>
    </source>
</reference>
<dbReference type="InterPro" id="IPR051553">
    <property type="entry name" value="Ran_GTPase-activating"/>
</dbReference>
<dbReference type="PROSITE" id="PS00626">
    <property type="entry name" value="RCC1_2"/>
    <property type="match status" value="1"/>
</dbReference>
<dbReference type="GeneID" id="96904295"/>
<dbReference type="AlphaFoldDB" id="G0VGM6"/>
<keyword evidence="3" id="KW-1185">Reference proteome</keyword>
<evidence type="ECO:0000313" key="2">
    <source>
        <dbReference type="EMBL" id="CCC70647.1"/>
    </source>
</evidence>